<evidence type="ECO:0000313" key="3">
    <source>
        <dbReference type="Proteomes" id="UP000654257"/>
    </source>
</evidence>
<keyword evidence="1" id="KW-1133">Transmembrane helix</keyword>
<gene>
    <name evidence="2" type="ORF">GCM10007304_30560</name>
</gene>
<feature type="transmembrane region" description="Helical" evidence="1">
    <location>
        <begin position="17"/>
        <end position="39"/>
    </location>
</feature>
<keyword evidence="1" id="KW-0472">Membrane</keyword>
<comment type="caution">
    <text evidence="2">The sequence shown here is derived from an EMBL/GenBank/DDBJ whole genome shotgun (WGS) entry which is preliminary data.</text>
</comment>
<feature type="transmembrane region" description="Helical" evidence="1">
    <location>
        <begin position="223"/>
        <end position="246"/>
    </location>
</feature>
<keyword evidence="1" id="KW-0812">Transmembrane</keyword>
<evidence type="ECO:0000313" key="2">
    <source>
        <dbReference type="EMBL" id="GGG14402.1"/>
    </source>
</evidence>
<dbReference type="Proteomes" id="UP000654257">
    <property type="component" value="Unassembled WGS sequence"/>
</dbReference>
<dbReference type="AlphaFoldDB" id="A0A917FYP0"/>
<feature type="transmembrane region" description="Helical" evidence="1">
    <location>
        <begin position="144"/>
        <end position="166"/>
    </location>
</feature>
<sequence length="254" mass="26256">MNGLLQSEVRKVTSLKFWWALLIAPVVIGGFASAIYASIASSSSVTELGIEGEISMVGLFVTIAATTLFAAVFGAVNAAGELRHHTITTSFLSSSGRSGVIGAKLAVTALFGLAYALVAQVISVISMLLFGIGTFEITGFVVEVFFLGLLVTTVWTVIGAGLGLLFASPTWAAVTLVVWIPVGESIVVAILSGLDVQPLAQFLPGMSTISTLAAGSIEDGDPFLGSVAGTVVLFVWAIVFGGAGWLRTQQRDIA</sequence>
<feature type="transmembrane region" description="Helical" evidence="1">
    <location>
        <begin position="59"/>
        <end position="80"/>
    </location>
</feature>
<feature type="transmembrane region" description="Helical" evidence="1">
    <location>
        <begin position="101"/>
        <end position="132"/>
    </location>
</feature>
<dbReference type="RefSeq" id="WP_188545701.1">
    <property type="nucleotide sequence ID" value="NZ_BMCU01000003.1"/>
</dbReference>
<feature type="transmembrane region" description="Helical" evidence="1">
    <location>
        <begin position="173"/>
        <end position="194"/>
    </location>
</feature>
<protein>
    <submittedName>
        <fullName evidence="2">ABC transporter permease</fullName>
    </submittedName>
</protein>
<accession>A0A917FYP0</accession>
<evidence type="ECO:0000256" key="1">
    <source>
        <dbReference type="SAM" id="Phobius"/>
    </source>
</evidence>
<keyword evidence="3" id="KW-1185">Reference proteome</keyword>
<dbReference type="EMBL" id="BMCU01000003">
    <property type="protein sequence ID" value="GGG14402.1"/>
    <property type="molecule type" value="Genomic_DNA"/>
</dbReference>
<reference evidence="2" key="2">
    <citation type="submission" date="2020-09" db="EMBL/GenBank/DDBJ databases">
        <authorList>
            <person name="Sun Q."/>
            <person name="Sedlacek I."/>
        </authorList>
    </citation>
    <scope>NUCLEOTIDE SEQUENCE</scope>
    <source>
        <strain evidence="2">CCM 7905</strain>
    </source>
</reference>
<reference evidence="2" key="1">
    <citation type="journal article" date="2014" name="Int. J. Syst. Evol. Microbiol.">
        <title>Complete genome sequence of Corynebacterium casei LMG S-19264T (=DSM 44701T), isolated from a smear-ripened cheese.</title>
        <authorList>
            <consortium name="US DOE Joint Genome Institute (JGI-PGF)"/>
            <person name="Walter F."/>
            <person name="Albersmeier A."/>
            <person name="Kalinowski J."/>
            <person name="Ruckert C."/>
        </authorList>
    </citation>
    <scope>NUCLEOTIDE SEQUENCE</scope>
    <source>
        <strain evidence="2">CCM 7905</strain>
    </source>
</reference>
<organism evidence="2 3">
    <name type="scientific">Rhodococcoides trifolii</name>
    <dbReference type="NCBI Taxonomy" id="908250"/>
    <lineage>
        <taxon>Bacteria</taxon>
        <taxon>Bacillati</taxon>
        <taxon>Actinomycetota</taxon>
        <taxon>Actinomycetes</taxon>
        <taxon>Mycobacteriales</taxon>
        <taxon>Nocardiaceae</taxon>
        <taxon>Rhodococcoides</taxon>
    </lineage>
</organism>
<proteinExistence type="predicted"/>
<name>A0A917FYP0_9NOCA</name>